<reference evidence="11 12" key="4">
    <citation type="submission" date="2025-04" db="UniProtKB">
        <authorList>
            <consortium name="RefSeq"/>
        </authorList>
    </citation>
    <scope>IDENTIFICATION</scope>
    <source>
        <tissue evidence="11 12">Leaf</tissue>
    </source>
</reference>
<feature type="domain" description="Integrator complex subunit 3 N-terminal" evidence="6">
    <location>
        <begin position="44"/>
        <end position="455"/>
    </location>
</feature>
<dbReference type="OrthoDB" id="2021145at2759"/>
<dbReference type="PANTHER" id="PTHR13587">
    <property type="entry name" value="INTEGRATOR COMPLEX SUBUNIT 3"/>
    <property type="match status" value="1"/>
</dbReference>
<reference evidence="9" key="1">
    <citation type="journal article" date="2017" name="Plant J.">
        <title>The pomegranate (Punica granatum L.) genome and the genomics of punicalagin biosynthesis.</title>
        <authorList>
            <person name="Qin G."/>
            <person name="Xu C."/>
            <person name="Ming R."/>
            <person name="Tang H."/>
            <person name="Guyot R."/>
            <person name="Kramer E.M."/>
            <person name="Hu Y."/>
            <person name="Yi X."/>
            <person name="Qi Y."/>
            <person name="Xu X."/>
            <person name="Gao Z."/>
            <person name="Pan H."/>
            <person name="Jian J."/>
            <person name="Tian Y."/>
            <person name="Yue Z."/>
            <person name="Xu Y."/>
        </authorList>
    </citation>
    <scope>NUCLEOTIDE SEQUENCE [LARGE SCALE GENOMIC DNA]</scope>
    <source>
        <strain evidence="9">cv. Dabenzi</strain>
    </source>
</reference>
<evidence type="ECO:0000259" key="7">
    <source>
        <dbReference type="Pfam" id="PF24566"/>
    </source>
</evidence>
<comment type="similarity">
    <text evidence="3">Belongs to the Integrator subunit 3 family.</text>
</comment>
<gene>
    <name evidence="11 12" type="primary">LOC116201438</name>
    <name evidence="8" type="ORF">CDL15_Pgr026626</name>
</gene>
<protein>
    <submittedName>
        <fullName evidence="11 12">Integrator complex subunit 3-like isoform X1</fullName>
    </submittedName>
</protein>
<dbReference type="Pfam" id="PF10189">
    <property type="entry name" value="Ints3_N"/>
    <property type="match status" value="1"/>
</dbReference>
<dbReference type="Proteomes" id="UP000197138">
    <property type="component" value="Unassembled WGS sequence"/>
</dbReference>
<dbReference type="AlphaFoldDB" id="A0A218WL23"/>
<evidence type="ECO:0000259" key="6">
    <source>
        <dbReference type="Pfam" id="PF10189"/>
    </source>
</evidence>
<evidence type="ECO:0000256" key="5">
    <source>
        <dbReference type="ARBA" id="ARBA00023242"/>
    </source>
</evidence>
<proteinExistence type="inferred from homology"/>
<dbReference type="Pfam" id="PF24566">
    <property type="entry name" value="HEAT_Ints3_C"/>
    <property type="match status" value="1"/>
</dbReference>
<evidence type="ECO:0000313" key="9">
    <source>
        <dbReference type="Proteomes" id="UP000197138"/>
    </source>
</evidence>
<evidence type="ECO:0000313" key="11">
    <source>
        <dbReference type="RefSeq" id="XP_031388540.1"/>
    </source>
</evidence>
<dbReference type="GO" id="GO:0005634">
    <property type="term" value="C:nucleus"/>
    <property type="evidence" value="ECO:0007669"/>
    <property type="project" value="UniProtKB-SubCell"/>
</dbReference>
<accession>A0A218WL23</accession>
<evidence type="ECO:0000256" key="2">
    <source>
        <dbReference type="ARBA" id="ARBA00004496"/>
    </source>
</evidence>
<keyword evidence="5" id="KW-0539">Nucleus</keyword>
<dbReference type="RefSeq" id="XP_031388540.1">
    <property type="nucleotide sequence ID" value="XM_031532680.1"/>
</dbReference>
<dbReference type="InterPro" id="IPR045334">
    <property type="entry name" value="INTS3"/>
</dbReference>
<dbReference type="InterPro" id="IPR056518">
    <property type="entry name" value="HEAT_Ints3_C"/>
</dbReference>
<name>A0A218WL23_PUNGR</name>
<feature type="domain" description="Ints3-like C-terminal" evidence="7">
    <location>
        <begin position="731"/>
        <end position="925"/>
    </location>
</feature>
<dbReference type="GO" id="GO:0005737">
    <property type="term" value="C:cytoplasm"/>
    <property type="evidence" value="ECO:0007669"/>
    <property type="project" value="UniProtKB-SubCell"/>
</dbReference>
<reference evidence="8" key="2">
    <citation type="submission" date="2017-06" db="EMBL/GenBank/DDBJ databases">
        <title>The pomegranate genome and the genomics of punicalagin biosynthesis.</title>
        <authorList>
            <person name="Xu C."/>
        </authorList>
    </citation>
    <scope>NUCLEOTIDE SEQUENCE [LARGE SCALE GENOMIC DNA]</scope>
    <source>
        <tissue evidence="8">Fresh leaf</tissue>
    </source>
</reference>
<evidence type="ECO:0000256" key="4">
    <source>
        <dbReference type="ARBA" id="ARBA00022490"/>
    </source>
</evidence>
<dbReference type="InterPro" id="IPR019333">
    <property type="entry name" value="INTS3_N"/>
</dbReference>
<sequence length="972" mass="109220">MAANLLRIATHEAENQLALSLRQAFLLLESNLRPPFPLTIPTSEEYQVLNCAILYGILTQPHHAKTHIKHLHAVVSDGYAFFVNLLVQVTNELLEKLVDSARNQLLWVTGEMVDVSAVGFDALLVSLLRQVVGGDFTDGNLWLCFEVATLFLSKWDSLLEEEPMVLTSGLYAFLRLLADHCRVSSRNSKLEALVRLEIEFCLKMLREQFHLCLKVGRDVIRLLQDLHHMPEFQAVWRDLVLNPTVFGTSGFLGIAQFYSTRTSSRYFLLRIPPMMETHLRFLLTQVKLGGQKRHQAWFASKYLFSPDRETLICDIVRFICCTHHPTKEIIQSDIIPRWAVIGWLLKFCRKNYVEANAKLALFYNWLFFDERADKLMDIEPAVLLMVCSVPKYVEITNSLLEFLFLLVDNYDMEHKEMITRGVLSSFNCLISKGVIHTFDVLTSSGVIFPLLRERLATFLLGMKAGIAKELRPIGVSNQCLPALKFPNSSCIGTPTPSPKKQQMGVQESQIGSNSIDSVAHPRTLIEDLGSLVQNLVEAIKKSDEAGLSILQKILDLYVSIENLPASGPNSVRSLSAKISKDLEHKLFTPVQCFLDERYSGTEVESVTSIIIRKFVFSQKERTQEMLSCWSMDGFPVGPCLLSYASRLAYEANKLDNLGKSIVSDSLPKLKDSQVPLLKFHVKDCHNPLNSNQKCFETFDSLSELDRELVAKLIDDVFIAYKCFLSHLKTTFHNREGETTLSKLLLSDLISCSKWKGMRLKYLCQSLFSHLPDLSVGEEGIIRLLMSCLDDGDILDVKFDIGLRRYSLFGENTEAILSLIKTSLKWESLEQHKFWGLLGVELAVSGVRLEKLILNFFCSAEINDPSLCSTAVGGLLSICNSRAPTPELVGAVILLPNHVFQAFAAAVLSTWAHLNASLLFDSLAEFSEKHGSQNGESIFSNPTGVMVNHSAILWLLNYFDARGVNLSYVLGGS</sequence>
<dbReference type="GeneID" id="116201438"/>
<dbReference type="Proteomes" id="UP000515151">
    <property type="component" value="Chromosome 3"/>
</dbReference>
<evidence type="ECO:0000313" key="8">
    <source>
        <dbReference type="EMBL" id="OWM73527.1"/>
    </source>
</evidence>
<keyword evidence="4" id="KW-0963">Cytoplasm</keyword>
<dbReference type="RefSeq" id="XP_031388541.1">
    <property type="nucleotide sequence ID" value="XM_031532681.1"/>
</dbReference>
<comment type="subcellular location">
    <subcellularLocation>
        <location evidence="2">Cytoplasm</location>
    </subcellularLocation>
    <subcellularLocation>
        <location evidence="1">Nucleus</location>
    </subcellularLocation>
</comment>
<evidence type="ECO:0000313" key="12">
    <source>
        <dbReference type="RefSeq" id="XP_031388541.1"/>
    </source>
</evidence>
<evidence type="ECO:0000313" key="10">
    <source>
        <dbReference type="Proteomes" id="UP000515151"/>
    </source>
</evidence>
<dbReference type="EMBL" id="MTKT01003950">
    <property type="protein sequence ID" value="OWM73527.1"/>
    <property type="molecule type" value="Genomic_DNA"/>
</dbReference>
<evidence type="ECO:0000256" key="1">
    <source>
        <dbReference type="ARBA" id="ARBA00004123"/>
    </source>
</evidence>
<evidence type="ECO:0000256" key="3">
    <source>
        <dbReference type="ARBA" id="ARBA00006130"/>
    </source>
</evidence>
<keyword evidence="10" id="KW-1185">Reference proteome</keyword>
<dbReference type="PANTHER" id="PTHR13587:SF7">
    <property type="entry name" value="INTEGRATOR COMPLEX SUBUNIT 3"/>
    <property type="match status" value="1"/>
</dbReference>
<organism evidence="8 9">
    <name type="scientific">Punica granatum</name>
    <name type="common">Pomegranate</name>
    <dbReference type="NCBI Taxonomy" id="22663"/>
    <lineage>
        <taxon>Eukaryota</taxon>
        <taxon>Viridiplantae</taxon>
        <taxon>Streptophyta</taxon>
        <taxon>Embryophyta</taxon>
        <taxon>Tracheophyta</taxon>
        <taxon>Spermatophyta</taxon>
        <taxon>Magnoliopsida</taxon>
        <taxon>eudicotyledons</taxon>
        <taxon>Gunneridae</taxon>
        <taxon>Pentapetalae</taxon>
        <taxon>rosids</taxon>
        <taxon>malvids</taxon>
        <taxon>Myrtales</taxon>
        <taxon>Lythraceae</taxon>
        <taxon>Punica</taxon>
    </lineage>
</organism>
<reference evidence="10" key="3">
    <citation type="journal article" date="2020" name="Plant Biotechnol. J.">
        <title>The pomegranate (Punica granatum L.) draft genome dissects genetic divergence between soft- and hard-seeded cultivars.</title>
        <authorList>
            <person name="Luo X."/>
            <person name="Li H."/>
            <person name="Wu Z."/>
            <person name="Yao W."/>
            <person name="Zhao P."/>
            <person name="Cao D."/>
            <person name="Yu H."/>
            <person name="Li K."/>
            <person name="Poudel K."/>
            <person name="Zhao D."/>
            <person name="Zhang F."/>
            <person name="Xia X."/>
            <person name="Chen L."/>
            <person name="Wang Q."/>
            <person name="Jing D."/>
            <person name="Cao S."/>
        </authorList>
    </citation>
    <scope>NUCLEOTIDE SEQUENCE [LARGE SCALE GENOMIC DNA]</scope>
</reference>